<dbReference type="PROSITE" id="PS00108">
    <property type="entry name" value="PROTEIN_KINASE_ST"/>
    <property type="match status" value="1"/>
</dbReference>
<evidence type="ECO:0000256" key="4">
    <source>
        <dbReference type="ARBA" id="ARBA00022679"/>
    </source>
</evidence>
<keyword evidence="5 13" id="KW-0547">Nucleotide-binding</keyword>
<evidence type="ECO:0000313" key="19">
    <source>
        <dbReference type="Proteomes" id="UP000037558"/>
    </source>
</evidence>
<feature type="transmembrane region" description="Helical" evidence="15">
    <location>
        <begin position="341"/>
        <end position="367"/>
    </location>
</feature>
<dbReference type="GO" id="GO:0004674">
    <property type="term" value="F:protein serine/threonine kinase activity"/>
    <property type="evidence" value="ECO:0007669"/>
    <property type="project" value="UniProtKB-KW"/>
</dbReference>
<dbReference type="InterPro" id="IPR008271">
    <property type="entry name" value="Ser/Thr_kinase_AS"/>
</dbReference>
<evidence type="ECO:0000256" key="1">
    <source>
        <dbReference type="ARBA" id="ARBA00012513"/>
    </source>
</evidence>
<keyword evidence="2 18" id="KW-0723">Serine/threonine-protein kinase</keyword>
<dbReference type="CDD" id="cd06577">
    <property type="entry name" value="PASTA_pknB"/>
    <property type="match status" value="3"/>
</dbReference>
<dbReference type="PROSITE" id="PS50011">
    <property type="entry name" value="PROTEIN_KINASE_DOM"/>
    <property type="match status" value="1"/>
</dbReference>
<dbReference type="PROSITE" id="PS00107">
    <property type="entry name" value="PROTEIN_KINASE_ATP"/>
    <property type="match status" value="1"/>
</dbReference>
<evidence type="ECO:0000256" key="10">
    <source>
        <dbReference type="ARBA" id="ARBA00048679"/>
    </source>
</evidence>
<dbReference type="SMART" id="SM00740">
    <property type="entry name" value="PASTA"/>
    <property type="match status" value="3"/>
</dbReference>
<keyword evidence="15" id="KW-0812">Transmembrane</keyword>
<dbReference type="NCBIfam" id="NF033483">
    <property type="entry name" value="PknB_PASTA_kin"/>
    <property type="match status" value="1"/>
</dbReference>
<dbReference type="InterPro" id="IPR000719">
    <property type="entry name" value="Prot_kinase_dom"/>
</dbReference>
<evidence type="ECO:0000256" key="12">
    <source>
        <dbReference type="ARBA" id="ARBA00070041"/>
    </source>
</evidence>
<dbReference type="EMBL" id="LILC01000032">
    <property type="protein sequence ID" value="KOO40694.1"/>
    <property type="molecule type" value="Genomic_DNA"/>
</dbReference>
<dbReference type="CDD" id="cd14014">
    <property type="entry name" value="STKc_PknB_like"/>
    <property type="match status" value="1"/>
</dbReference>
<dbReference type="SUPFAM" id="SSF56112">
    <property type="entry name" value="Protein kinase-like (PK-like)"/>
    <property type="match status" value="1"/>
</dbReference>
<dbReference type="GO" id="GO:0005524">
    <property type="term" value="F:ATP binding"/>
    <property type="evidence" value="ECO:0007669"/>
    <property type="project" value="UniProtKB-UniRule"/>
</dbReference>
<dbReference type="PATRIC" id="fig|284581.3.peg.1433"/>
<dbReference type="InterPro" id="IPR017441">
    <property type="entry name" value="Protein_kinase_ATP_BS"/>
</dbReference>
<proteinExistence type="predicted"/>
<evidence type="ECO:0000256" key="7">
    <source>
        <dbReference type="ARBA" id="ARBA00022840"/>
    </source>
</evidence>
<evidence type="ECO:0000256" key="2">
    <source>
        <dbReference type="ARBA" id="ARBA00022527"/>
    </source>
</evidence>
<keyword evidence="6 18" id="KW-0418">Kinase</keyword>
<dbReference type="Proteomes" id="UP000037558">
    <property type="component" value="Unassembled WGS sequence"/>
</dbReference>
<dbReference type="Gene3D" id="1.10.510.10">
    <property type="entry name" value="Transferase(Phosphotransferase) domain 1"/>
    <property type="match status" value="1"/>
</dbReference>
<dbReference type="Gene3D" id="2.60.40.2560">
    <property type="match status" value="1"/>
</dbReference>
<dbReference type="PANTHER" id="PTHR43289:SF34">
    <property type="entry name" value="SERINE_THREONINE-PROTEIN KINASE YBDM-RELATED"/>
    <property type="match status" value="1"/>
</dbReference>
<evidence type="ECO:0000256" key="13">
    <source>
        <dbReference type="PROSITE-ProRule" id="PRU10141"/>
    </source>
</evidence>
<organism evidence="18 19">
    <name type="scientific">Priestia koreensis</name>
    <dbReference type="NCBI Taxonomy" id="284581"/>
    <lineage>
        <taxon>Bacteria</taxon>
        <taxon>Bacillati</taxon>
        <taxon>Bacillota</taxon>
        <taxon>Bacilli</taxon>
        <taxon>Bacillales</taxon>
        <taxon>Bacillaceae</taxon>
        <taxon>Priestia</taxon>
    </lineage>
</organism>
<dbReference type="OrthoDB" id="9788659at2"/>
<comment type="catalytic activity">
    <reaction evidence="9">
        <text>L-threonyl-[protein] + ATP = O-phospho-L-threonyl-[protein] + ADP + H(+)</text>
        <dbReference type="Rhea" id="RHEA:46608"/>
        <dbReference type="Rhea" id="RHEA-COMP:11060"/>
        <dbReference type="Rhea" id="RHEA-COMP:11605"/>
        <dbReference type="ChEBI" id="CHEBI:15378"/>
        <dbReference type="ChEBI" id="CHEBI:30013"/>
        <dbReference type="ChEBI" id="CHEBI:30616"/>
        <dbReference type="ChEBI" id="CHEBI:61977"/>
        <dbReference type="ChEBI" id="CHEBI:456216"/>
        <dbReference type="EC" id="2.7.11.1"/>
    </reaction>
</comment>
<dbReference type="Gene3D" id="3.30.10.20">
    <property type="match status" value="2"/>
</dbReference>
<feature type="domain" description="PASTA" evidence="17">
    <location>
        <begin position="436"/>
        <end position="501"/>
    </location>
</feature>
<feature type="binding site" evidence="13">
    <location>
        <position position="40"/>
    </location>
    <ligand>
        <name>ATP</name>
        <dbReference type="ChEBI" id="CHEBI:30616"/>
    </ligand>
</feature>
<sequence length="656" mass="73022">MLIGRRLNDRYKIVKVIGGGGMANVYLARDIILERDVAIKVLRLDFSNDESFIKRFHREAQSATSIAHPNIVSIYDVGEQEDIYYIVMEYVPGQTLKQYIQREAPVPIDTALNIMAQITEAINHAHEFSIVHRDIKPQNILIDDHGTAKVADFGIALALSSTTITQTSSVLGSVHYLSPEQARGGMANKRSDIYSLGIVLFELLTGRVPFSGESAVAIALKHLQTETPSPKRWNPSIPQSVENIVLKATAKDPFYRYETAAEMLEDLKSALYPERLNEQKFRIPVDEDATKAIPVIKDTVIQEESDETIVTPPKKGKKAASISKTPPVKEKKRKKKKKSRLLPTLIILFVLLIGAGVAAVTLVPSLLLPKDIQVPNLADTEYEDAVNQLSSLGFSVGDPKLVTDDKVEEGKVVRTDPESGEVAKEGSKVTIYQSTGKKKFTIGDYKGRDIEGIKPLLSEFRSMKTFEVSGEESPGTIVDQDPRPDEEVIPDETDITFWVSTGPPEIPVKDLMGWTEKSVRDYANDVGANLDIQKEYSKDEEKGLVIKQSPSKGTNIQKGQTIHVKISEGEKPKPPKKVTVDVTIPYETVTPGEPQQVKIFVDDKDHDMDMPVQEFPITAPMTKKIDLIIPQGETATYRIIRDEQVIEEKQVNYPEQ</sequence>
<feature type="domain" description="Protein kinase" evidence="16">
    <location>
        <begin position="11"/>
        <end position="271"/>
    </location>
</feature>
<evidence type="ECO:0000256" key="14">
    <source>
        <dbReference type="SAM" id="MobiDB-lite"/>
    </source>
</evidence>
<keyword evidence="15" id="KW-0472">Membrane</keyword>
<dbReference type="FunFam" id="1.10.510.10:FF:000021">
    <property type="entry name" value="Serine/threonine protein kinase"/>
    <property type="match status" value="1"/>
</dbReference>
<dbReference type="SUPFAM" id="SSF54184">
    <property type="entry name" value="Penicillin-binding protein 2x (pbp-2x), c-terminal domain"/>
    <property type="match status" value="1"/>
</dbReference>
<comment type="catalytic activity">
    <reaction evidence="10">
        <text>L-seryl-[protein] + ATP = O-phospho-L-seryl-[protein] + ADP + H(+)</text>
        <dbReference type="Rhea" id="RHEA:17989"/>
        <dbReference type="Rhea" id="RHEA-COMP:9863"/>
        <dbReference type="Rhea" id="RHEA-COMP:11604"/>
        <dbReference type="ChEBI" id="CHEBI:15378"/>
        <dbReference type="ChEBI" id="CHEBI:29999"/>
        <dbReference type="ChEBI" id="CHEBI:30616"/>
        <dbReference type="ChEBI" id="CHEBI:83421"/>
        <dbReference type="ChEBI" id="CHEBI:456216"/>
        <dbReference type="EC" id="2.7.11.1"/>
    </reaction>
</comment>
<evidence type="ECO:0000256" key="3">
    <source>
        <dbReference type="ARBA" id="ARBA00022544"/>
    </source>
</evidence>
<dbReference type="Pfam" id="PF00069">
    <property type="entry name" value="Pkinase"/>
    <property type="match status" value="1"/>
</dbReference>
<comment type="caution">
    <text evidence="18">The sequence shown here is derived from an EMBL/GenBank/DDBJ whole genome shotgun (WGS) entry which is preliminary data.</text>
</comment>
<gene>
    <name evidence="18" type="ORF">AMD01_20525</name>
</gene>
<dbReference type="Pfam" id="PF03793">
    <property type="entry name" value="PASTA"/>
    <property type="match status" value="2"/>
</dbReference>
<dbReference type="STRING" id="284581.AMD01_20525"/>
<evidence type="ECO:0000256" key="6">
    <source>
        <dbReference type="ARBA" id="ARBA00022777"/>
    </source>
</evidence>
<evidence type="ECO:0000259" key="16">
    <source>
        <dbReference type="PROSITE" id="PS50011"/>
    </source>
</evidence>
<dbReference type="GO" id="GO:0009847">
    <property type="term" value="P:spore germination"/>
    <property type="evidence" value="ECO:0007669"/>
    <property type="project" value="UniProtKB-ARBA"/>
</dbReference>
<dbReference type="PROSITE" id="PS51178">
    <property type="entry name" value="PASTA"/>
    <property type="match status" value="3"/>
</dbReference>
<keyword evidence="3" id="KW-0309">Germination</keyword>
<reference evidence="19" key="1">
    <citation type="submission" date="2015-08" db="EMBL/GenBank/DDBJ databases">
        <title>Fjat-14210 dsm16467.</title>
        <authorList>
            <person name="Liu B."/>
            <person name="Wang J."/>
            <person name="Zhu Y."/>
            <person name="Liu G."/>
            <person name="Chen Q."/>
            <person name="Chen Z."/>
            <person name="Lan J."/>
            <person name="Che J."/>
            <person name="Ge C."/>
            <person name="Shi H."/>
            <person name="Pan Z."/>
            <person name="Liu X."/>
        </authorList>
    </citation>
    <scope>NUCLEOTIDE SEQUENCE [LARGE SCALE GENOMIC DNA]</scope>
    <source>
        <strain evidence="19">DSM 16467</strain>
    </source>
</reference>
<evidence type="ECO:0000256" key="8">
    <source>
        <dbReference type="ARBA" id="ARBA00022968"/>
    </source>
</evidence>
<dbReference type="GO" id="GO:0007165">
    <property type="term" value="P:signal transduction"/>
    <property type="evidence" value="ECO:0007669"/>
    <property type="project" value="UniProtKB-ARBA"/>
</dbReference>
<comment type="subcellular location">
    <subcellularLocation>
        <location evidence="11">Spore membrane</location>
        <topology evidence="11">Single-pass type II membrane protein</topology>
    </subcellularLocation>
</comment>
<dbReference type="Pfam" id="PF21160">
    <property type="entry name" value="PrkC-like_PASTA-like"/>
    <property type="match status" value="1"/>
</dbReference>
<dbReference type="Gene3D" id="3.30.200.20">
    <property type="entry name" value="Phosphorylase Kinase, domain 1"/>
    <property type="match status" value="1"/>
</dbReference>
<keyword evidence="8" id="KW-0735">Signal-anchor</keyword>
<dbReference type="AlphaFoldDB" id="A0A0M0KPE3"/>
<name>A0A0M0KPE3_9BACI</name>
<evidence type="ECO:0000313" key="18">
    <source>
        <dbReference type="EMBL" id="KOO40694.1"/>
    </source>
</evidence>
<dbReference type="FunFam" id="3.30.200.20:FF:000035">
    <property type="entry name" value="Serine/threonine protein kinase Stk1"/>
    <property type="match status" value="1"/>
</dbReference>
<feature type="region of interest" description="Disordered" evidence="14">
    <location>
        <begin position="309"/>
        <end position="336"/>
    </location>
</feature>
<feature type="domain" description="PASTA" evidence="17">
    <location>
        <begin position="502"/>
        <end position="568"/>
    </location>
</feature>
<dbReference type="RefSeq" id="WP_053403328.1">
    <property type="nucleotide sequence ID" value="NZ_JAUKEN010000001.1"/>
</dbReference>
<feature type="domain" description="PASTA" evidence="17">
    <location>
        <begin position="368"/>
        <end position="435"/>
    </location>
</feature>
<keyword evidence="4" id="KW-0808">Transferase</keyword>
<keyword evidence="19" id="KW-1185">Reference proteome</keyword>
<dbReference type="InterPro" id="IPR005543">
    <property type="entry name" value="PASTA_dom"/>
</dbReference>
<evidence type="ECO:0000259" key="17">
    <source>
        <dbReference type="PROSITE" id="PS51178"/>
    </source>
</evidence>
<accession>A0A0M0KPE3</accession>
<dbReference type="EC" id="2.7.11.1" evidence="1"/>
<dbReference type="GO" id="GO:0071224">
    <property type="term" value="P:cellular response to peptidoglycan"/>
    <property type="evidence" value="ECO:0007669"/>
    <property type="project" value="UniProtKB-ARBA"/>
</dbReference>
<dbReference type="InterPro" id="IPR011009">
    <property type="entry name" value="Kinase-like_dom_sf"/>
</dbReference>
<keyword evidence="15" id="KW-1133">Transmembrane helix</keyword>
<keyword evidence="7 13" id="KW-0067">ATP-binding</keyword>
<evidence type="ECO:0000256" key="9">
    <source>
        <dbReference type="ARBA" id="ARBA00047899"/>
    </source>
</evidence>
<evidence type="ECO:0000256" key="15">
    <source>
        <dbReference type="SAM" id="Phobius"/>
    </source>
</evidence>
<evidence type="ECO:0000256" key="5">
    <source>
        <dbReference type="ARBA" id="ARBA00022741"/>
    </source>
</evidence>
<protein>
    <recommendedName>
        <fullName evidence="12">Serine/threonine-protein kinase PrkC</fullName>
        <ecNumber evidence="1">2.7.11.1</ecNumber>
    </recommendedName>
</protein>
<dbReference type="SMART" id="SM00220">
    <property type="entry name" value="S_TKc"/>
    <property type="match status" value="1"/>
</dbReference>
<dbReference type="PANTHER" id="PTHR43289">
    <property type="entry name" value="MITOGEN-ACTIVATED PROTEIN KINASE KINASE KINASE 20-RELATED"/>
    <property type="match status" value="1"/>
</dbReference>
<evidence type="ECO:0000256" key="11">
    <source>
        <dbReference type="ARBA" id="ARBA00060432"/>
    </source>
</evidence>